<accession>A0A3B3V7L2</accession>
<dbReference type="InterPro" id="IPR039809">
    <property type="entry name" value="Chemokine_b/g/d"/>
</dbReference>
<dbReference type="Pfam" id="PF00048">
    <property type="entry name" value="IL8"/>
    <property type="match status" value="1"/>
</dbReference>
<evidence type="ECO:0000256" key="3">
    <source>
        <dbReference type="SAM" id="SignalP"/>
    </source>
</evidence>
<dbReference type="GeneID" id="106955797"/>
<dbReference type="GO" id="GO:0008009">
    <property type="term" value="F:chemokine activity"/>
    <property type="evidence" value="ECO:0007669"/>
    <property type="project" value="InterPro"/>
</dbReference>
<dbReference type="SMART" id="SM00199">
    <property type="entry name" value="SCY"/>
    <property type="match status" value="1"/>
</dbReference>
<keyword evidence="6" id="KW-1185">Reference proteome</keyword>
<reference evidence="5" key="1">
    <citation type="submission" date="2025-08" db="UniProtKB">
        <authorList>
            <consortium name="Ensembl"/>
        </authorList>
    </citation>
    <scope>IDENTIFICATION</scope>
</reference>
<sequence>MKAVNILLLCVLGAALLSSVLCNSGSTPVDCCFNFFKNQMNKSLFSSYYKTDNRCSLSGIVLITKKGRPICADAKQPWVKKITDFLEKKSR</sequence>
<dbReference type="Gene3D" id="2.40.50.40">
    <property type="match status" value="1"/>
</dbReference>
<evidence type="ECO:0000313" key="5">
    <source>
        <dbReference type="Ensembl" id="ENSPLAP00000020932.1"/>
    </source>
</evidence>
<evidence type="ECO:0000259" key="4">
    <source>
        <dbReference type="SMART" id="SM00199"/>
    </source>
</evidence>
<comment type="similarity">
    <text evidence="1">Belongs to the intercrine beta (chemokine CC) family.</text>
</comment>
<feature type="signal peptide" evidence="3">
    <location>
        <begin position="1"/>
        <end position="22"/>
    </location>
</feature>
<dbReference type="KEGG" id="plai:106955797"/>
<evidence type="ECO:0000313" key="6">
    <source>
        <dbReference type="Proteomes" id="UP000261500"/>
    </source>
</evidence>
<dbReference type="STRING" id="48699.ENSPLAP00000020932"/>
<keyword evidence="3" id="KW-0732">Signal</keyword>
<dbReference type="GO" id="GO:0006955">
    <property type="term" value="P:immune response"/>
    <property type="evidence" value="ECO:0007669"/>
    <property type="project" value="InterPro"/>
</dbReference>
<dbReference type="RefSeq" id="XP_014901667.1">
    <property type="nucleotide sequence ID" value="XM_015046181.1"/>
</dbReference>
<name>A0A3B3V7L2_9TELE</name>
<evidence type="ECO:0000256" key="1">
    <source>
        <dbReference type="ARBA" id="ARBA00010868"/>
    </source>
</evidence>
<keyword evidence="2" id="KW-0202">Cytokine</keyword>
<dbReference type="GO" id="GO:0005615">
    <property type="term" value="C:extracellular space"/>
    <property type="evidence" value="ECO:0007669"/>
    <property type="project" value="UniProtKB-KW"/>
</dbReference>
<dbReference type="Ensembl" id="ENSPLAT00000012279.1">
    <property type="protein sequence ID" value="ENSPLAP00000020932.1"/>
    <property type="gene ID" value="ENSPLAG00000004307.1"/>
</dbReference>
<organism evidence="5 6">
    <name type="scientific">Poecilia latipinna</name>
    <name type="common">sailfin molly</name>
    <dbReference type="NCBI Taxonomy" id="48699"/>
    <lineage>
        <taxon>Eukaryota</taxon>
        <taxon>Metazoa</taxon>
        <taxon>Chordata</taxon>
        <taxon>Craniata</taxon>
        <taxon>Vertebrata</taxon>
        <taxon>Euteleostomi</taxon>
        <taxon>Actinopterygii</taxon>
        <taxon>Neopterygii</taxon>
        <taxon>Teleostei</taxon>
        <taxon>Neoteleostei</taxon>
        <taxon>Acanthomorphata</taxon>
        <taxon>Ovalentaria</taxon>
        <taxon>Atherinomorphae</taxon>
        <taxon>Cyprinodontiformes</taxon>
        <taxon>Poeciliidae</taxon>
        <taxon>Poeciliinae</taxon>
        <taxon>Poecilia</taxon>
    </lineage>
</organism>
<dbReference type="PANTHER" id="PTHR12015">
    <property type="entry name" value="SMALL INDUCIBLE CYTOKINE A"/>
    <property type="match status" value="1"/>
</dbReference>
<dbReference type="AlphaFoldDB" id="A0A3B3V7L2"/>
<dbReference type="Proteomes" id="UP000261500">
    <property type="component" value="Unplaced"/>
</dbReference>
<dbReference type="InterPro" id="IPR001811">
    <property type="entry name" value="Chemokine_IL8-like_dom"/>
</dbReference>
<dbReference type="GeneTree" id="ENSGT00940000176978"/>
<proteinExistence type="inferred from homology"/>
<protein>
    <submittedName>
        <fullName evidence="5">Eotaxin-like</fullName>
    </submittedName>
</protein>
<feature type="domain" description="Chemokine interleukin-8-like" evidence="4">
    <location>
        <begin position="28"/>
        <end position="86"/>
    </location>
</feature>
<feature type="chain" id="PRO_5017210655" evidence="3">
    <location>
        <begin position="23"/>
        <end position="91"/>
    </location>
</feature>
<dbReference type="CDD" id="cd00272">
    <property type="entry name" value="Chemokine_CC"/>
    <property type="match status" value="1"/>
</dbReference>
<reference evidence="5" key="2">
    <citation type="submission" date="2025-09" db="UniProtKB">
        <authorList>
            <consortium name="Ensembl"/>
        </authorList>
    </citation>
    <scope>IDENTIFICATION</scope>
</reference>
<dbReference type="SUPFAM" id="SSF54117">
    <property type="entry name" value="Interleukin 8-like chemokines"/>
    <property type="match status" value="1"/>
</dbReference>
<dbReference type="InterPro" id="IPR036048">
    <property type="entry name" value="Interleukin_8-like_sf"/>
</dbReference>
<dbReference type="FunFam" id="2.40.50.40:FF:000002">
    <property type="entry name" value="C-C motif chemokine"/>
    <property type="match status" value="1"/>
</dbReference>
<evidence type="ECO:0000256" key="2">
    <source>
        <dbReference type="ARBA" id="ARBA00022514"/>
    </source>
</evidence>